<dbReference type="Proteomes" id="UP000008633">
    <property type="component" value="Chromosome"/>
</dbReference>
<protein>
    <submittedName>
        <fullName evidence="1">Uncharacterized protein</fullName>
    </submittedName>
</protein>
<organism evidence="1 2">
    <name type="scientific">Nitratifractor salsuginis (strain DSM 16511 / JCM 12458 / E9I37-1)</name>
    <dbReference type="NCBI Taxonomy" id="749222"/>
    <lineage>
        <taxon>Bacteria</taxon>
        <taxon>Pseudomonadati</taxon>
        <taxon>Campylobacterota</taxon>
        <taxon>Epsilonproteobacteria</taxon>
        <taxon>Campylobacterales</taxon>
        <taxon>Sulfurovaceae</taxon>
        <taxon>Nitratifractor</taxon>
    </lineage>
</organism>
<name>E6X296_NITSE</name>
<dbReference type="AlphaFoldDB" id="E6X296"/>
<sequence>MRYECVIPLMKAQDPRITEKFGSLGKILPNAAESLDELRDFFEHAILDVFPGLLPENDPRIKLLDCEYFRLSAERNYLEFARRVFRENGGVCYWHTQEFKLGDMQNYLYKIKLMDRIDEMIYSRQFEIREGNVLFRIEDLEILEFAVKYFLRELVGGALFFEKRPLMIAYSYDLSLPVLTETPEDLAHYREIARSCGLYFR</sequence>
<dbReference type="STRING" id="749222.Nitsa_0764"/>
<evidence type="ECO:0000313" key="1">
    <source>
        <dbReference type="EMBL" id="ADV46031.1"/>
    </source>
</evidence>
<proteinExistence type="predicted"/>
<dbReference type="RefSeq" id="WP_013553725.1">
    <property type="nucleotide sequence ID" value="NC_014935.1"/>
</dbReference>
<keyword evidence="2" id="KW-1185">Reference proteome</keyword>
<reference evidence="1 2" key="1">
    <citation type="journal article" date="2011" name="Stand. Genomic Sci.">
        <title>Complete genome sequence of Nitratifractor salsuginis type strain (E9I37-1).</title>
        <authorList>
            <person name="Anderson I."/>
            <person name="Sikorski J."/>
            <person name="Zeytun A."/>
            <person name="Nolan M."/>
            <person name="Lapidus A."/>
            <person name="Lucas S."/>
            <person name="Hammon N."/>
            <person name="Deshpande S."/>
            <person name="Cheng J.F."/>
            <person name="Tapia R."/>
            <person name="Han C."/>
            <person name="Goodwin L."/>
            <person name="Pitluck S."/>
            <person name="Liolios K."/>
            <person name="Pagani I."/>
            <person name="Ivanova N."/>
            <person name="Huntemann M."/>
            <person name="Mavromatis K."/>
            <person name="Ovchinikova G."/>
            <person name="Pati A."/>
            <person name="Chen A."/>
            <person name="Palaniappan K."/>
            <person name="Land M."/>
            <person name="Hauser L."/>
            <person name="Brambilla E.M."/>
            <person name="Ngatchou-Djao O.D."/>
            <person name="Rohde M."/>
            <person name="Tindall B.J."/>
            <person name="Goker M."/>
            <person name="Detter J.C."/>
            <person name="Woyke T."/>
            <person name="Bristow J."/>
            <person name="Eisen J.A."/>
            <person name="Markowitz V."/>
            <person name="Hugenholtz P."/>
            <person name="Klenk H.P."/>
            <person name="Kyrpides N.C."/>
        </authorList>
    </citation>
    <scope>NUCLEOTIDE SEQUENCE [LARGE SCALE GENOMIC DNA]</scope>
    <source>
        <strain evidence="2">DSM 16511 / JCM 12458 / E9I37-1</strain>
    </source>
</reference>
<dbReference type="EMBL" id="CP002452">
    <property type="protein sequence ID" value="ADV46031.1"/>
    <property type="molecule type" value="Genomic_DNA"/>
</dbReference>
<evidence type="ECO:0000313" key="2">
    <source>
        <dbReference type="Proteomes" id="UP000008633"/>
    </source>
</evidence>
<dbReference type="KEGG" id="nsa:Nitsa_0764"/>
<dbReference type="eggNOG" id="ENOG5032HRA">
    <property type="taxonomic scope" value="Bacteria"/>
</dbReference>
<dbReference type="OrthoDB" id="1952652at2"/>
<gene>
    <name evidence="1" type="ordered locus">Nitsa_0764</name>
</gene>
<accession>E6X296</accession>
<reference evidence="2" key="2">
    <citation type="submission" date="2011-01" db="EMBL/GenBank/DDBJ databases">
        <title>The complete genome of Nitratifractor salsuginis DSM 16511.</title>
        <authorList>
            <consortium name="US DOE Joint Genome Institute (JGI-PGF)"/>
            <person name="Lucas S."/>
            <person name="Copeland A."/>
            <person name="Lapidus A."/>
            <person name="Bruce D."/>
            <person name="Goodwin L."/>
            <person name="Pitluck S."/>
            <person name="Kyrpides N."/>
            <person name="Mavromatis K."/>
            <person name="Ivanova N."/>
            <person name="Mikhailova N."/>
            <person name="Zeytun A."/>
            <person name="Detter J.C."/>
            <person name="Tapia R."/>
            <person name="Han C."/>
            <person name="Land M."/>
            <person name="Hauser L."/>
            <person name="Markowitz V."/>
            <person name="Cheng J.-F."/>
            <person name="Hugenholtz P."/>
            <person name="Woyke T."/>
            <person name="Wu D."/>
            <person name="Tindall B."/>
            <person name="Schuetze A."/>
            <person name="Brambilla E."/>
            <person name="Klenk H.-P."/>
            <person name="Eisen J.A."/>
        </authorList>
    </citation>
    <scope>NUCLEOTIDE SEQUENCE [LARGE SCALE GENOMIC DNA]</scope>
    <source>
        <strain evidence="2">DSM 16511 / JCM 12458 / E9I37-1</strain>
    </source>
</reference>
<dbReference type="HOGENOM" id="CLU_1265322_0_0_7"/>